<protein>
    <submittedName>
        <fullName evidence="3">CsbD family protein</fullName>
    </submittedName>
</protein>
<dbReference type="Gene3D" id="1.10.1470.10">
    <property type="entry name" value="YjbJ"/>
    <property type="match status" value="1"/>
</dbReference>
<feature type="domain" description="CsbD-like" evidence="2">
    <location>
        <begin position="4"/>
        <end position="56"/>
    </location>
</feature>
<evidence type="ECO:0000313" key="3">
    <source>
        <dbReference type="EMBL" id="WLD56813.1"/>
    </source>
</evidence>
<evidence type="ECO:0000259" key="2">
    <source>
        <dbReference type="Pfam" id="PF05532"/>
    </source>
</evidence>
<dbReference type="PANTHER" id="PTHR34977">
    <property type="entry name" value="UPF0337 PROTEIN YJBJ"/>
    <property type="match status" value="1"/>
</dbReference>
<evidence type="ECO:0000256" key="1">
    <source>
        <dbReference type="ARBA" id="ARBA00009129"/>
    </source>
</evidence>
<accession>A0AB38YBW7</accession>
<dbReference type="InterPro" id="IPR026042">
    <property type="entry name" value="YjbJ"/>
</dbReference>
<dbReference type="AlphaFoldDB" id="A0AB38YBW7"/>
<gene>
    <name evidence="3" type="ORF">NFC81_08720</name>
</gene>
<proteinExistence type="inferred from homology"/>
<dbReference type="SUPFAM" id="SSF69047">
    <property type="entry name" value="Hypothetical protein YjbJ"/>
    <property type="match status" value="1"/>
</dbReference>
<dbReference type="InterPro" id="IPR036629">
    <property type="entry name" value="YjbJ_sf"/>
</dbReference>
<sequence length="70" mass="8034">MNSDIIKGNWKELKGSVKEKWGKLTNDRLDQIDGKRDQLAGEIQQAYGISKDEAEKQVREFETSSKHKAK</sequence>
<dbReference type="RefSeq" id="WP_304994097.1">
    <property type="nucleotide sequence ID" value="NZ_CP101717.1"/>
</dbReference>
<dbReference type="PANTHER" id="PTHR34977:SF1">
    <property type="entry name" value="UPF0337 PROTEIN YJBJ"/>
    <property type="match status" value="1"/>
</dbReference>
<organism evidence="3">
    <name type="scientific">Salinispirillum sp. LH 10-3-1</name>
    <dbReference type="NCBI Taxonomy" id="2952525"/>
    <lineage>
        <taxon>Bacteria</taxon>
        <taxon>Pseudomonadati</taxon>
        <taxon>Pseudomonadota</taxon>
        <taxon>Gammaproteobacteria</taxon>
        <taxon>Oceanospirillales</taxon>
        <taxon>Saccharospirillaceae</taxon>
        <taxon>Salinispirillum</taxon>
    </lineage>
</organism>
<dbReference type="EMBL" id="CP101717">
    <property type="protein sequence ID" value="WLD56813.1"/>
    <property type="molecule type" value="Genomic_DNA"/>
</dbReference>
<dbReference type="Pfam" id="PF05532">
    <property type="entry name" value="CsbD"/>
    <property type="match status" value="1"/>
</dbReference>
<comment type="similarity">
    <text evidence="1">Belongs to the UPF0337 (CsbD) family.</text>
</comment>
<name>A0AB38YBW7_9GAMM</name>
<dbReference type="InterPro" id="IPR008462">
    <property type="entry name" value="CsbD"/>
</dbReference>
<dbReference type="InterPro" id="IPR050423">
    <property type="entry name" value="UPF0337_stress_rsp"/>
</dbReference>
<reference evidence="3" key="1">
    <citation type="submission" date="2022-07" db="EMBL/GenBank/DDBJ databases">
        <title>Complete genome sequence of Salinispirillum sp. LH10-3-1 capable of multiple carbohydrate inversion isolated from a soda lake.</title>
        <authorList>
            <person name="Liu J."/>
            <person name="Zhai Y."/>
            <person name="Zhang H."/>
            <person name="Yang H."/>
            <person name="Qu J."/>
            <person name="Li J."/>
        </authorList>
    </citation>
    <scope>NUCLEOTIDE SEQUENCE</scope>
    <source>
        <strain evidence="3">LH 10-3-1</strain>
    </source>
</reference>
<dbReference type="PIRSF" id="PIRSF039008">
    <property type="entry name" value="YjbJ"/>
    <property type="match status" value="1"/>
</dbReference>